<dbReference type="Proteomes" id="UP000034245">
    <property type="component" value="Unassembled WGS sequence"/>
</dbReference>
<sequence>MKYHSDPHHVCYIFEGLAQEGSGPLFENQASFNLRYLNGIYYSPERWIISEGTTEQPTGVPYSEAERSAGEWLGVYTDSLGHGVIQSDPFGYQPVYYRFLPQQQCLLVSTSLGAITRSAQKRGAAPEPDWIQALAAIGTTHAWAITMQSDQTFEANTKVLLPGQSIQYAGTQWYVSQPALFEPKESYDELLQRGIQKAIGQLRIASTIPTTQKQINLSGGKDSRMVLALLAETGVIEEFSVTTMNPKTWLPKSSRPLLYKDLYLANYLRKNFSLEWTVPLGQKYVPMDFESAMSEWQSYRSNRNFKLRINRNLYVQQGTNIELRGAAGETFRGFNAVQNLLSTNGFENSESSLIADTRKLVDKLYGSGFVEPDHLDVLSQNLNALFNRLSAKGIQDALHKRYTVFRNGSHFGHARHSLSHGQIPILPLSQPEFVQAAQMLPYDQMHNGKVAFDIIESLRPELNEINFDGGFWDEALLPAVRRKNQVSFAEDSQNLEQFFKLDQEAIESRLAAKAAFEEDSHGSPVYEPRVEILNRIKQTLFQLGDFGASASRHFNRYRLNILQGLESRKLTPGPTLGKLDSMLEALTGKEAAAEIVLNSTSSASIEHFRGRIDLSDFQLTTTTLHPKFQVPVQTSDNQVKADVRVSGTLHRPLEFKFTLLENDRPIAETEYSASQSATFSRPTADSRVRVRVFARYASAPQVIFKFYSRYL</sequence>
<name>A0ACC4UDL4_9CORY</name>
<proteinExistence type="predicted"/>
<protein>
    <submittedName>
        <fullName evidence="1">Uncharacterized protein</fullName>
    </submittedName>
</protein>
<keyword evidence="2" id="KW-1185">Reference proteome</keyword>
<gene>
    <name evidence="1" type="ORF">WU87_00945</name>
</gene>
<dbReference type="EMBL" id="LAYQ01000001">
    <property type="protein sequence ID" value="KKO81309.1"/>
    <property type="molecule type" value="Genomic_DNA"/>
</dbReference>
<evidence type="ECO:0000313" key="1">
    <source>
        <dbReference type="EMBL" id="KKO81309.1"/>
    </source>
</evidence>
<comment type="caution">
    <text evidence="1">The sequence shown here is derived from an EMBL/GenBank/DDBJ whole genome shotgun (WGS) entry which is preliminary data.</text>
</comment>
<reference evidence="1" key="1">
    <citation type="submission" date="2015-04" db="EMBL/GenBank/DDBJ databases">
        <title>Draft Genome Sequences of Three Species of Emerging Human-Pathogenic Corynebacteria.</title>
        <authorList>
            <person name="Pacheco L.G."/>
            <person name="Mattos-Guaraldi A.L."/>
            <person name="Santos C.S."/>
            <person name="Veras A.O."/>
            <person name="Guimaraes L.C."/>
            <person name="Abreu V."/>
            <person name="Pereira F.L."/>
            <person name="Soares S.C."/>
            <person name="Dorella F.A."/>
            <person name="Carvalho A.F."/>
            <person name="Leal C.G."/>
            <person name="Figueiredo H.C."/>
            <person name="Ramos J.N."/>
            <person name="Vieira V."/>
            <person name="Farfour E."/>
            <person name="Guiso N."/>
            <person name="Hirata R.Jr."/>
            <person name="Ramos R.T."/>
            <person name="Azevedo V."/>
            <person name="Silva A."/>
        </authorList>
    </citation>
    <scope>NUCLEOTIDE SEQUENCE</scope>
    <source>
        <strain evidence="1">1941</strain>
    </source>
</reference>
<evidence type="ECO:0000313" key="2">
    <source>
        <dbReference type="Proteomes" id="UP000034245"/>
    </source>
</evidence>
<organism evidence="1 2">
    <name type="scientific">Corynebacterium minutissimum</name>
    <dbReference type="NCBI Taxonomy" id="38301"/>
    <lineage>
        <taxon>Bacteria</taxon>
        <taxon>Bacillati</taxon>
        <taxon>Actinomycetota</taxon>
        <taxon>Actinomycetes</taxon>
        <taxon>Mycobacteriales</taxon>
        <taxon>Corynebacteriaceae</taxon>
        <taxon>Corynebacterium</taxon>
    </lineage>
</organism>
<accession>A0ACC4UDL4</accession>